<keyword evidence="9" id="KW-1185">Reference proteome</keyword>
<dbReference type="Pfam" id="PF07196">
    <property type="entry name" value="Flagellin_IN"/>
    <property type="match status" value="1"/>
</dbReference>
<comment type="function">
    <text evidence="5">Required for morphogenesis and for the elongation of the flagellar filament by facilitating polymerization of the flagellin monomers at the tip of growing filament. Forms a capping structure, which prevents flagellin subunits (transported through the central channel of the flagellum) from leaking out without polymerization at the distal end.</text>
</comment>
<dbReference type="PANTHER" id="PTHR30288">
    <property type="entry name" value="FLAGELLAR CAP/ASSEMBLY PROTEIN FLID"/>
    <property type="match status" value="1"/>
</dbReference>
<keyword evidence="3 5" id="KW-0175">Coiled coil</keyword>
<feature type="domain" description="Flagellar hook-associated protein 2 N-terminal" evidence="6">
    <location>
        <begin position="11"/>
        <end position="105"/>
    </location>
</feature>
<evidence type="ECO:0000256" key="1">
    <source>
        <dbReference type="ARBA" id="ARBA00009764"/>
    </source>
</evidence>
<evidence type="ECO:0000313" key="9">
    <source>
        <dbReference type="Proteomes" id="UP000317839"/>
    </source>
</evidence>
<dbReference type="OrthoDB" id="5980200at2"/>
<dbReference type="PANTHER" id="PTHR30288:SF0">
    <property type="entry name" value="FLAGELLAR HOOK-ASSOCIATED PROTEIN 2"/>
    <property type="match status" value="1"/>
</dbReference>
<reference evidence="8 9" key="1">
    <citation type="submission" date="2019-06" db="EMBL/GenBank/DDBJ databases">
        <title>Draft genome of Aliikangiella marina GYP-15.</title>
        <authorList>
            <person name="Wang G."/>
        </authorList>
    </citation>
    <scope>NUCLEOTIDE SEQUENCE [LARGE SCALE GENOMIC DNA]</scope>
    <source>
        <strain evidence="8 9">GYP-15</strain>
    </source>
</reference>
<proteinExistence type="inferred from homology"/>
<dbReference type="GO" id="GO:0071973">
    <property type="term" value="P:bacterial-type flagellum-dependent cell motility"/>
    <property type="evidence" value="ECO:0007669"/>
    <property type="project" value="TreeGrafter"/>
</dbReference>
<protein>
    <recommendedName>
        <fullName evidence="5">Flagellar hook-associated protein 2</fullName>
        <shortName evidence="5">HAP2</shortName>
    </recommendedName>
    <alternativeName>
        <fullName evidence="5">Flagellar cap protein</fullName>
    </alternativeName>
</protein>
<evidence type="ECO:0000259" key="6">
    <source>
        <dbReference type="Pfam" id="PF02465"/>
    </source>
</evidence>
<comment type="similarity">
    <text evidence="1 5">Belongs to the FliD family.</text>
</comment>
<feature type="coiled-coil region" evidence="5">
    <location>
        <begin position="48"/>
        <end position="75"/>
    </location>
</feature>
<dbReference type="GO" id="GO:0005576">
    <property type="term" value="C:extracellular region"/>
    <property type="evidence" value="ECO:0007669"/>
    <property type="project" value="UniProtKB-SubCell"/>
</dbReference>
<dbReference type="InterPro" id="IPR010809">
    <property type="entry name" value="FliD_C"/>
</dbReference>
<comment type="subunit">
    <text evidence="2 5">Homopentamer.</text>
</comment>
<dbReference type="Pfam" id="PF07195">
    <property type="entry name" value="FliD_C"/>
    <property type="match status" value="1"/>
</dbReference>
<evidence type="ECO:0000256" key="4">
    <source>
        <dbReference type="ARBA" id="ARBA00023143"/>
    </source>
</evidence>
<keyword evidence="5" id="KW-0964">Secreted</keyword>
<feature type="domain" description="Flagellar hook-associated protein 2 C-terminal" evidence="7">
    <location>
        <begin position="215"/>
        <end position="434"/>
    </location>
</feature>
<dbReference type="InterPro" id="IPR010810">
    <property type="entry name" value="Flagellin_hook_IN_motif"/>
</dbReference>
<organism evidence="8 9">
    <name type="scientific">Aliikangiella marina</name>
    <dbReference type="NCBI Taxonomy" id="1712262"/>
    <lineage>
        <taxon>Bacteria</taxon>
        <taxon>Pseudomonadati</taxon>
        <taxon>Pseudomonadota</taxon>
        <taxon>Gammaproteobacteria</taxon>
        <taxon>Oceanospirillales</taxon>
        <taxon>Pleioneaceae</taxon>
        <taxon>Aliikangiella</taxon>
    </lineage>
</organism>
<evidence type="ECO:0000313" key="8">
    <source>
        <dbReference type="EMBL" id="TQV75316.1"/>
    </source>
</evidence>
<dbReference type="GO" id="GO:0009421">
    <property type="term" value="C:bacterial-type flagellum filament cap"/>
    <property type="evidence" value="ECO:0007669"/>
    <property type="project" value="InterPro"/>
</dbReference>
<dbReference type="RefSeq" id="WP_142941932.1">
    <property type="nucleotide sequence ID" value="NZ_VIKR01000002.1"/>
</dbReference>
<accession>A0A545TDR5</accession>
<keyword evidence="4 5" id="KW-0975">Bacterial flagellum</keyword>
<dbReference type="Proteomes" id="UP000317839">
    <property type="component" value="Unassembled WGS sequence"/>
</dbReference>
<name>A0A545TDR5_9GAMM</name>
<dbReference type="EMBL" id="VIKR01000002">
    <property type="protein sequence ID" value="TQV75316.1"/>
    <property type="molecule type" value="Genomic_DNA"/>
</dbReference>
<dbReference type="GO" id="GO:0007155">
    <property type="term" value="P:cell adhesion"/>
    <property type="evidence" value="ECO:0007669"/>
    <property type="project" value="InterPro"/>
</dbReference>
<evidence type="ECO:0000256" key="3">
    <source>
        <dbReference type="ARBA" id="ARBA00023054"/>
    </source>
</evidence>
<sequence>MGLITAAGLGSGIDVESIIAALVNAERAPKESSLARLEVRTNVEISGVGQLKSSLSALQDSLENLNEENFNARTATSADDTQLTAVADGNSSEGEFDVTIVQTATITELSTSTIAGDSSTVLGTGNLTFQNANSDSFVINVGASDSLLDIVDAINTAADNFGVTATLVNGDSGTKIIYRGSDTGAINDFSVTNDNANLAAISDGNGGTLNQDSTALDAQITIAGLTISSETNTFQDPVRGVDITLADDAVAGTVTVSVLKDPDTVKSNIEQFVEDYNSFIATVNALGSATEGAEGALLGDATLRNIRSSISSILSSEVASITTDFNSLSRVGLRTQKDGTLQINASELESALDSAFSDVGNIFYAADGLGTQLEAAIDPYTEFSGLLDSRTDSLQSTLTRIADDRDQLDFRIAQLEFSLRKKFAATDTIVSSFNFTGSFLEQQFSALSGQNE</sequence>
<dbReference type="AlphaFoldDB" id="A0A545TDR5"/>
<dbReference type="InterPro" id="IPR040026">
    <property type="entry name" value="FliD"/>
</dbReference>
<dbReference type="Pfam" id="PF02465">
    <property type="entry name" value="FliD_N"/>
    <property type="match status" value="1"/>
</dbReference>
<comment type="caution">
    <text evidence="8">The sequence shown here is derived from an EMBL/GenBank/DDBJ whole genome shotgun (WGS) entry which is preliminary data.</text>
</comment>
<evidence type="ECO:0000256" key="5">
    <source>
        <dbReference type="RuleBase" id="RU362066"/>
    </source>
</evidence>
<dbReference type="InterPro" id="IPR003481">
    <property type="entry name" value="FliD_N"/>
</dbReference>
<comment type="subcellular location">
    <subcellularLocation>
        <location evidence="5">Secreted</location>
    </subcellularLocation>
    <subcellularLocation>
        <location evidence="5">Bacterial flagellum</location>
    </subcellularLocation>
</comment>
<evidence type="ECO:0000256" key="2">
    <source>
        <dbReference type="ARBA" id="ARBA00011255"/>
    </source>
</evidence>
<dbReference type="GO" id="GO:0009424">
    <property type="term" value="C:bacterial-type flagellum hook"/>
    <property type="evidence" value="ECO:0007669"/>
    <property type="project" value="UniProtKB-UniRule"/>
</dbReference>
<gene>
    <name evidence="8" type="ORF">FLL45_10305</name>
</gene>
<evidence type="ECO:0000259" key="7">
    <source>
        <dbReference type="Pfam" id="PF07195"/>
    </source>
</evidence>